<dbReference type="Pfam" id="PF07751">
    <property type="entry name" value="Abi_2"/>
    <property type="match status" value="1"/>
</dbReference>
<dbReference type="InterPro" id="IPR011664">
    <property type="entry name" value="Abi_system_AbiD/AbiF-like"/>
</dbReference>
<evidence type="ECO:0000313" key="6">
    <source>
        <dbReference type="Proteomes" id="UP000235119"/>
    </source>
</evidence>
<dbReference type="EMBL" id="VUAV01000058">
    <property type="protein sequence ID" value="KAA8811974.1"/>
    <property type="molecule type" value="Genomic_DNA"/>
</dbReference>
<evidence type="ECO:0000256" key="1">
    <source>
        <dbReference type="SAM" id="Phobius"/>
    </source>
</evidence>
<dbReference type="Proteomes" id="UP001194414">
    <property type="component" value="Unassembled WGS sequence"/>
</dbReference>
<evidence type="ECO:0000313" key="8">
    <source>
        <dbReference type="Proteomes" id="UP000324504"/>
    </source>
</evidence>
<proteinExistence type="predicted"/>
<keyword evidence="1" id="KW-1133">Transmembrane helix</keyword>
<keyword evidence="1" id="KW-0472">Membrane</keyword>
<evidence type="ECO:0000313" key="2">
    <source>
        <dbReference type="EMBL" id="KAA8798256.1"/>
    </source>
</evidence>
<comment type="caution">
    <text evidence="5">The sequence shown here is derived from an EMBL/GenBank/DDBJ whole genome shotgun (WGS) entry which is preliminary data.</text>
</comment>
<evidence type="ECO:0000313" key="4">
    <source>
        <dbReference type="EMBL" id="MBI1708523.1"/>
    </source>
</evidence>
<dbReference type="Proteomes" id="UP000324504">
    <property type="component" value="Unassembled WGS sequence"/>
</dbReference>
<evidence type="ECO:0000313" key="5">
    <source>
        <dbReference type="EMBL" id="PLT11166.1"/>
    </source>
</evidence>
<name>A0A2N5KY43_9LACO</name>
<reference evidence="4" key="3">
    <citation type="submission" date="2020-07" db="EMBL/GenBank/DDBJ databases">
        <title>Comparative genomics analyses of Lactobacillus crispatus isolated from different ecological niches.</title>
        <authorList>
            <person name="Mancino W."/>
            <person name="Mancabelli L."/>
            <person name="Lugli G.A."/>
            <person name="Milani C."/>
            <person name="Viappiani A."/>
            <person name="Anzalone R."/>
            <person name="Longhi G."/>
            <person name="Ventura M."/>
            <person name="Turroni F."/>
        </authorList>
    </citation>
    <scope>NUCLEOTIDE SEQUENCE</scope>
    <source>
        <strain evidence="4">LB65</strain>
    </source>
</reference>
<dbReference type="EMBL" id="VUAO01000010">
    <property type="protein sequence ID" value="KAA8798256.1"/>
    <property type="molecule type" value="Genomic_DNA"/>
</dbReference>
<protein>
    <submittedName>
        <fullName evidence="2">Abi family protein</fullName>
    </submittedName>
    <submittedName>
        <fullName evidence="5">Abi-like protein</fullName>
    </submittedName>
</protein>
<gene>
    <name evidence="5" type="ORF">CYJ79_06315</name>
    <name evidence="2" type="ORF">F1C02_04960</name>
    <name evidence="3" type="ORF">F1C09_08380</name>
    <name evidence="4" type="ORF">HYQ56_1509</name>
</gene>
<dbReference type="OMA" id="FYLFCAN"/>
<feature type="transmembrane region" description="Helical" evidence="1">
    <location>
        <begin position="147"/>
        <end position="168"/>
    </location>
</feature>
<sequence length="309" mass="36882">MKQMMTVDQLIQHMNKKGIKFELCTEEEAKVFLKETMYYFKVAAYRQLYPKILEGNRKGQYQKLDFAYLKELYNIDASIRNMIRDMCLDIETQIKVKLINSTTQNENEDGYSLVKNYLTSEDKNFHTLKNIQQHKSGEYCRNLIKKYYPFFPIWVLVELISFGTLLHICQYYEDSYKEEIIPKNKFMNIIRDLRNATSHNNCLINNIAEKMDESKHPDIEITNFIKRLNIVSTQTRRKQLRKKFVYNIVVLLFVYCSLIPIEAKRNRIRQLKELMDSISTNDEFFKSNPQITSVNNFFNKLIDKLAEEC</sequence>
<reference evidence="7 8" key="2">
    <citation type="submission" date="2019-09" db="EMBL/GenBank/DDBJ databases">
        <title>Comparative analysis of L. crispatus genomes revealed niche specific adaptation to different host and body sites.</title>
        <authorList>
            <person name="Pan M."/>
            <person name="Hidalgo-Cantabrana C."/>
            <person name="Barrangou R."/>
        </authorList>
    </citation>
    <scope>NUCLEOTIDE SEQUENCE [LARGE SCALE GENOMIC DNA]</scope>
    <source>
        <strain evidence="3 8">NCK2488</strain>
        <strain evidence="2 7">NCK973</strain>
    </source>
</reference>
<reference evidence="5 6" key="1">
    <citation type="submission" date="2017-12" db="EMBL/GenBank/DDBJ databases">
        <title>Phylogenetic diversity of female urinary microbiome.</title>
        <authorList>
            <person name="Thomas-White K."/>
            <person name="Wolfe A.J."/>
        </authorList>
    </citation>
    <scope>NUCLEOTIDE SEQUENCE [LARGE SCALE GENOMIC DNA]</scope>
    <source>
        <strain evidence="5 6">UMB0085</strain>
    </source>
</reference>
<keyword evidence="1" id="KW-0812">Transmembrane</keyword>
<dbReference type="AlphaFoldDB" id="A0A2N5KY43"/>
<feature type="transmembrane region" description="Helical" evidence="1">
    <location>
        <begin position="244"/>
        <end position="261"/>
    </location>
</feature>
<dbReference type="Proteomes" id="UP000235119">
    <property type="component" value="Unassembled WGS sequence"/>
</dbReference>
<accession>A0A2N5KY43</accession>
<evidence type="ECO:0000313" key="7">
    <source>
        <dbReference type="Proteomes" id="UP000322051"/>
    </source>
</evidence>
<dbReference type="EMBL" id="PKIW01000026">
    <property type="protein sequence ID" value="PLT11166.1"/>
    <property type="molecule type" value="Genomic_DNA"/>
</dbReference>
<evidence type="ECO:0000313" key="3">
    <source>
        <dbReference type="EMBL" id="KAA8811974.1"/>
    </source>
</evidence>
<dbReference type="RefSeq" id="WP_013086685.1">
    <property type="nucleotide sequence ID" value="NZ_CP072197.1"/>
</dbReference>
<organism evidence="5 6">
    <name type="scientific">Lactobacillus crispatus</name>
    <dbReference type="NCBI Taxonomy" id="47770"/>
    <lineage>
        <taxon>Bacteria</taxon>
        <taxon>Bacillati</taxon>
        <taxon>Bacillota</taxon>
        <taxon>Bacilli</taxon>
        <taxon>Lactobacillales</taxon>
        <taxon>Lactobacillaceae</taxon>
        <taxon>Lactobacillus</taxon>
    </lineage>
</organism>
<dbReference type="EMBL" id="JACCPP010000023">
    <property type="protein sequence ID" value="MBI1708523.1"/>
    <property type="molecule type" value="Genomic_DNA"/>
</dbReference>
<dbReference type="Proteomes" id="UP000322051">
    <property type="component" value="Unassembled WGS sequence"/>
</dbReference>